<dbReference type="EMBL" id="LNTY01000058">
    <property type="protein sequence ID" value="KXF80068.1"/>
    <property type="molecule type" value="Genomic_DNA"/>
</dbReference>
<dbReference type="HAMAP" id="MF_00048">
    <property type="entry name" value="UPF0102"/>
    <property type="match status" value="1"/>
</dbReference>
<gene>
    <name evidence="3" type="ORF">ATN88_13675</name>
</gene>
<comment type="caution">
    <text evidence="3">The sequence shown here is derived from an EMBL/GenBank/DDBJ whole genome shotgun (WGS) entry which is preliminary data.</text>
</comment>
<dbReference type="GO" id="GO:0004519">
    <property type="term" value="F:endonuclease activity"/>
    <property type="evidence" value="ECO:0007669"/>
    <property type="project" value="UniProtKB-KW"/>
</dbReference>
<evidence type="ECO:0000256" key="2">
    <source>
        <dbReference type="HAMAP-Rule" id="MF_00048"/>
    </source>
</evidence>
<dbReference type="InterPro" id="IPR011856">
    <property type="entry name" value="tRNA_endonuc-like_dom_sf"/>
</dbReference>
<keyword evidence="3" id="KW-0540">Nuclease</keyword>
<keyword evidence="3" id="KW-0378">Hydrolase</keyword>
<reference evidence="3 4" key="1">
    <citation type="submission" date="2015-11" db="EMBL/GenBank/DDBJ databases">
        <title>Genomic Taxonomy of the Vibrionaceae.</title>
        <authorList>
            <person name="Gomez-Gil B."/>
            <person name="Enciso-Ibarra J."/>
        </authorList>
    </citation>
    <scope>NUCLEOTIDE SEQUENCE [LARGE SCALE GENOMIC DNA]</scope>
    <source>
        <strain evidence="3 4">CAIM 912</strain>
    </source>
</reference>
<dbReference type="NCBIfam" id="NF009150">
    <property type="entry name" value="PRK12497.1-3"/>
    <property type="match status" value="1"/>
</dbReference>
<protein>
    <recommendedName>
        <fullName evidence="2">UPF0102 protein ATN88_13675</fullName>
    </recommendedName>
</protein>
<dbReference type="Proteomes" id="UP000070529">
    <property type="component" value="Unassembled WGS sequence"/>
</dbReference>
<dbReference type="Pfam" id="PF02021">
    <property type="entry name" value="UPF0102"/>
    <property type="match status" value="1"/>
</dbReference>
<dbReference type="NCBIfam" id="TIGR00252">
    <property type="entry name" value="YraN family protein"/>
    <property type="match status" value="1"/>
</dbReference>
<proteinExistence type="inferred from homology"/>
<dbReference type="Gene3D" id="3.40.1350.10">
    <property type="match status" value="1"/>
</dbReference>
<dbReference type="OrthoDB" id="9794876at2"/>
<comment type="similarity">
    <text evidence="1 2">Belongs to the UPF0102 family.</text>
</comment>
<organism evidence="3 4">
    <name type="scientific">Enterovibrio coralii</name>
    <dbReference type="NCBI Taxonomy" id="294935"/>
    <lineage>
        <taxon>Bacteria</taxon>
        <taxon>Pseudomonadati</taxon>
        <taxon>Pseudomonadota</taxon>
        <taxon>Gammaproteobacteria</taxon>
        <taxon>Vibrionales</taxon>
        <taxon>Vibrionaceae</taxon>
        <taxon>Enterovibrio</taxon>
    </lineage>
</organism>
<dbReference type="PANTHER" id="PTHR34039">
    <property type="entry name" value="UPF0102 PROTEIN YRAN"/>
    <property type="match status" value="1"/>
</dbReference>
<dbReference type="PANTHER" id="PTHR34039:SF1">
    <property type="entry name" value="UPF0102 PROTEIN YRAN"/>
    <property type="match status" value="1"/>
</dbReference>
<dbReference type="GO" id="GO:0003676">
    <property type="term" value="F:nucleic acid binding"/>
    <property type="evidence" value="ECO:0007669"/>
    <property type="project" value="InterPro"/>
</dbReference>
<dbReference type="InterPro" id="IPR011335">
    <property type="entry name" value="Restrct_endonuc-II-like"/>
</dbReference>
<dbReference type="CDD" id="cd20736">
    <property type="entry name" value="PoNe_Nuclease"/>
    <property type="match status" value="1"/>
</dbReference>
<keyword evidence="3" id="KW-0255">Endonuclease</keyword>
<evidence type="ECO:0000313" key="3">
    <source>
        <dbReference type="EMBL" id="KXF80068.1"/>
    </source>
</evidence>
<dbReference type="STRING" id="294935.ATN88_13675"/>
<dbReference type="RefSeq" id="WP_067419710.1">
    <property type="nucleotide sequence ID" value="NZ_LNTY01000058.1"/>
</dbReference>
<evidence type="ECO:0000256" key="1">
    <source>
        <dbReference type="ARBA" id="ARBA00006738"/>
    </source>
</evidence>
<evidence type="ECO:0000313" key="4">
    <source>
        <dbReference type="Proteomes" id="UP000070529"/>
    </source>
</evidence>
<sequence length="122" mass="14074">MFQLSKKQSGDHYEQQACRYLKRQGLSFIEKNVRFTLGELDLVMRDGNCLVFVEVKYRKSLHFGGAALSVTPQKQQKMLKSAYLWLSKQGLSATQTEFRFDVVAFEGDVKSVNWIKNIFIEG</sequence>
<dbReference type="AlphaFoldDB" id="A0A135I3R0"/>
<keyword evidence="4" id="KW-1185">Reference proteome</keyword>
<name>A0A135I3R0_9GAMM</name>
<accession>A0A135I3R0</accession>
<dbReference type="InterPro" id="IPR003509">
    <property type="entry name" value="UPF0102_YraN-like"/>
</dbReference>
<dbReference type="SUPFAM" id="SSF52980">
    <property type="entry name" value="Restriction endonuclease-like"/>
    <property type="match status" value="1"/>
</dbReference>